<protein>
    <submittedName>
        <fullName evidence="1">Uncharacterized protein</fullName>
    </submittedName>
</protein>
<keyword evidence="2" id="KW-1185">Reference proteome</keyword>
<dbReference type="EMBL" id="BMAV01002877">
    <property type="protein sequence ID" value="GFY42081.1"/>
    <property type="molecule type" value="Genomic_DNA"/>
</dbReference>
<dbReference type="AlphaFoldDB" id="A0A8X6WXR8"/>
<sequence>MNLSNSSKATEERGHCSLSTQIPGHCPFERGGGQISSVQFNEHLSLHCLSQWEWDISACPPLESECIPPQWPLVVRKEADEGQVPDCRYSLSSASVGTNPGGRGFDFCFNKTITKKICPASIRNS</sequence>
<accession>A0A8X6WXR8</accession>
<dbReference type="Proteomes" id="UP000886998">
    <property type="component" value="Unassembled WGS sequence"/>
</dbReference>
<gene>
    <name evidence="1" type="ORF">TNIN_259651</name>
</gene>
<evidence type="ECO:0000313" key="1">
    <source>
        <dbReference type="EMBL" id="GFY42081.1"/>
    </source>
</evidence>
<name>A0A8X6WXR8_9ARAC</name>
<comment type="caution">
    <text evidence="1">The sequence shown here is derived from an EMBL/GenBank/DDBJ whole genome shotgun (WGS) entry which is preliminary data.</text>
</comment>
<organism evidence="1 2">
    <name type="scientific">Trichonephila inaurata madagascariensis</name>
    <dbReference type="NCBI Taxonomy" id="2747483"/>
    <lineage>
        <taxon>Eukaryota</taxon>
        <taxon>Metazoa</taxon>
        <taxon>Ecdysozoa</taxon>
        <taxon>Arthropoda</taxon>
        <taxon>Chelicerata</taxon>
        <taxon>Arachnida</taxon>
        <taxon>Araneae</taxon>
        <taxon>Araneomorphae</taxon>
        <taxon>Entelegynae</taxon>
        <taxon>Araneoidea</taxon>
        <taxon>Nephilidae</taxon>
        <taxon>Trichonephila</taxon>
        <taxon>Trichonephila inaurata</taxon>
    </lineage>
</organism>
<evidence type="ECO:0000313" key="2">
    <source>
        <dbReference type="Proteomes" id="UP000886998"/>
    </source>
</evidence>
<reference evidence="1" key="1">
    <citation type="submission" date="2020-08" db="EMBL/GenBank/DDBJ databases">
        <title>Multicomponent nature underlies the extraordinary mechanical properties of spider dragline silk.</title>
        <authorList>
            <person name="Kono N."/>
            <person name="Nakamura H."/>
            <person name="Mori M."/>
            <person name="Yoshida Y."/>
            <person name="Ohtoshi R."/>
            <person name="Malay A.D."/>
            <person name="Moran D.A.P."/>
            <person name="Tomita M."/>
            <person name="Numata K."/>
            <person name="Arakawa K."/>
        </authorList>
    </citation>
    <scope>NUCLEOTIDE SEQUENCE</scope>
</reference>
<proteinExistence type="predicted"/>